<gene>
    <name evidence="2" type="ORF">SAMN05216241_10456</name>
</gene>
<dbReference type="STRING" id="1082479.SAMN05216241_10456"/>
<comment type="similarity">
    <text evidence="1">Belongs to the UPF0262 family.</text>
</comment>
<dbReference type="PIRSF" id="PIRSF032146">
    <property type="entry name" value="UCP032146"/>
    <property type="match status" value="1"/>
</dbReference>
<dbReference type="EMBL" id="FNCE01000004">
    <property type="protein sequence ID" value="SDF99429.1"/>
    <property type="molecule type" value="Genomic_DNA"/>
</dbReference>
<evidence type="ECO:0000256" key="1">
    <source>
        <dbReference type="HAMAP-Rule" id="MF_00678"/>
    </source>
</evidence>
<dbReference type="RefSeq" id="WP_281217565.1">
    <property type="nucleotide sequence ID" value="NZ_FNCE01000004.1"/>
</dbReference>
<reference evidence="2 3" key="1">
    <citation type="submission" date="2016-10" db="EMBL/GenBank/DDBJ databases">
        <authorList>
            <person name="de Groot N.N."/>
        </authorList>
    </citation>
    <scope>NUCLEOTIDE SEQUENCE [LARGE SCALE GENOMIC DNA]</scope>
    <source>
        <strain evidence="2 3">DSM 25584</strain>
    </source>
</reference>
<name>A0A1G7QNH4_9PROT</name>
<dbReference type="NCBIfam" id="NF002769">
    <property type="entry name" value="PRK02853.1"/>
    <property type="match status" value="1"/>
</dbReference>
<dbReference type="AlphaFoldDB" id="A0A1G7QNH4"/>
<dbReference type="Proteomes" id="UP000199415">
    <property type="component" value="Unassembled WGS sequence"/>
</dbReference>
<organism evidence="2 3">
    <name type="scientific">Limimonas halophila</name>
    <dbReference type="NCBI Taxonomy" id="1082479"/>
    <lineage>
        <taxon>Bacteria</taxon>
        <taxon>Pseudomonadati</taxon>
        <taxon>Pseudomonadota</taxon>
        <taxon>Alphaproteobacteria</taxon>
        <taxon>Rhodospirillales</taxon>
        <taxon>Rhodovibrionaceae</taxon>
        <taxon>Limimonas</taxon>
    </lineage>
</organism>
<keyword evidence="3" id="KW-1185">Reference proteome</keyword>
<evidence type="ECO:0000313" key="2">
    <source>
        <dbReference type="EMBL" id="SDF99429.1"/>
    </source>
</evidence>
<accession>A0A1G7QNH4</accession>
<sequence>MSGEPENPGGADPGGDTTANYIAQVTLDERTVVRRSRDVEHERQIAIHDLLNDNRFRPYGELAPGPYSLNLRLEESRMILDIHSGEGAYQDSITVGLSPFRRIIKDYFTVCESYYEAIRTASPSQIEAIDMGRRGLHNEGSELLQQRLSSKADVDFDTARRLFTLLCVLHIRG</sequence>
<protein>
    <recommendedName>
        <fullName evidence="1">UPF0262 protein SAMN05216241_10456</fullName>
    </recommendedName>
</protein>
<proteinExistence type="inferred from homology"/>
<dbReference type="HAMAP" id="MF_00678">
    <property type="entry name" value="UPF0262"/>
    <property type="match status" value="1"/>
</dbReference>
<dbReference type="Pfam" id="PF06793">
    <property type="entry name" value="UPF0262"/>
    <property type="match status" value="1"/>
</dbReference>
<dbReference type="InterPro" id="IPR008321">
    <property type="entry name" value="UCP032146"/>
</dbReference>
<evidence type="ECO:0000313" key="3">
    <source>
        <dbReference type="Proteomes" id="UP000199415"/>
    </source>
</evidence>